<dbReference type="AlphaFoldDB" id="A0A1Y6D3Y8"/>
<dbReference type="EMBL" id="FXAM01000002">
    <property type="protein sequence ID" value="SMF97377.1"/>
    <property type="molecule type" value="Genomic_DNA"/>
</dbReference>
<gene>
    <name evidence="2" type="ORF">SAMN02949497_0402</name>
</gene>
<protein>
    <submittedName>
        <fullName evidence="2">Uncharacterized protein</fullName>
    </submittedName>
</protein>
<accession>A0A1Y6D3Y8</accession>
<evidence type="ECO:0000256" key="1">
    <source>
        <dbReference type="SAM" id="MobiDB-lite"/>
    </source>
</evidence>
<proteinExistence type="predicted"/>
<name>A0A1Y6D3Y8_9GAMM</name>
<dbReference type="SUPFAM" id="SSF55486">
    <property type="entry name" value="Metalloproteases ('zincins'), catalytic domain"/>
    <property type="match status" value="1"/>
</dbReference>
<feature type="compositionally biased region" description="Polar residues" evidence="1">
    <location>
        <begin position="1"/>
        <end position="10"/>
    </location>
</feature>
<evidence type="ECO:0000313" key="2">
    <source>
        <dbReference type="EMBL" id="SMF97377.1"/>
    </source>
</evidence>
<evidence type="ECO:0000313" key="3">
    <source>
        <dbReference type="Proteomes" id="UP000192923"/>
    </source>
</evidence>
<dbReference type="RefSeq" id="WP_085216413.1">
    <property type="nucleotide sequence ID" value="NZ_FXAM01000002.1"/>
</dbReference>
<reference evidence="2 3" key="1">
    <citation type="submission" date="2016-12" db="EMBL/GenBank/DDBJ databases">
        <authorList>
            <person name="Song W.-J."/>
            <person name="Kurnit D.M."/>
        </authorList>
    </citation>
    <scope>NUCLEOTIDE SEQUENCE [LARGE SCALE GENOMIC DNA]</scope>
    <source>
        <strain evidence="2 3">175</strain>
    </source>
</reference>
<sequence>MHPGDSQTGFPSPAPGLGDGETLAVPPGASPHAIAAFVPVALRRADTQVLNRRLAGTGFRLIPPPAGLATGRPVRLSGNSIAAQGLRIVVGLLADEVCALPSAVGAALRALGPAILISDVSNSQGRAWINHRLLAFGVSQYAKSLIGKASVDDLVAEAKAGIAYNIGSNDYQHYTPATRVEVLQQVMRNTIRHEIGHLLTSEAALDRRDAFVRSHGIDGAWTDRHLSPYAAHNGREFLAESFSKYHHRDYRRGTMPADWEALVEAMPGDKLAQLDRPVDRR</sequence>
<feature type="region of interest" description="Disordered" evidence="1">
    <location>
        <begin position="1"/>
        <end position="25"/>
    </location>
</feature>
<keyword evidence="3" id="KW-1185">Reference proteome</keyword>
<dbReference type="Proteomes" id="UP000192923">
    <property type="component" value="Unassembled WGS sequence"/>
</dbReference>
<organism evidence="2 3">
    <name type="scientific">Methylomagnum ishizawai</name>
    <dbReference type="NCBI Taxonomy" id="1760988"/>
    <lineage>
        <taxon>Bacteria</taxon>
        <taxon>Pseudomonadati</taxon>
        <taxon>Pseudomonadota</taxon>
        <taxon>Gammaproteobacteria</taxon>
        <taxon>Methylococcales</taxon>
        <taxon>Methylococcaceae</taxon>
        <taxon>Methylomagnum</taxon>
    </lineage>
</organism>